<dbReference type="HAMAP" id="MF_00159">
    <property type="entry name" value="IspG"/>
    <property type="match status" value="1"/>
</dbReference>
<evidence type="ECO:0000256" key="2">
    <source>
        <dbReference type="ARBA" id="ARBA00022723"/>
    </source>
</evidence>
<proteinExistence type="inferred from homology"/>
<keyword evidence="1 7" id="KW-0004">4Fe-4S</keyword>
<dbReference type="SUPFAM" id="SSF51717">
    <property type="entry name" value="Dihydropteroate synthetase-like"/>
    <property type="match status" value="1"/>
</dbReference>
<dbReference type="Gene3D" id="3.30.413.10">
    <property type="entry name" value="Sulfite Reductase Hemoprotein, domain 1"/>
    <property type="match status" value="1"/>
</dbReference>
<dbReference type="PANTHER" id="PTHR30454:SF0">
    <property type="entry name" value="4-HYDROXY-3-METHYLBUT-2-EN-1-YL DIPHOSPHATE SYNTHASE (FERREDOXIN), CHLOROPLASTIC"/>
    <property type="match status" value="1"/>
</dbReference>
<reference evidence="10 11" key="1">
    <citation type="submission" date="2017-11" db="EMBL/GenBank/DDBJ databases">
        <title>Genome-resolved metagenomics identifies genetic mobility, metabolic interactions, and unexpected diversity in perchlorate-reducing communities.</title>
        <authorList>
            <person name="Barnum T.P."/>
            <person name="Figueroa I.A."/>
            <person name="Carlstrom C.I."/>
            <person name="Lucas L.N."/>
            <person name="Engelbrektson A.L."/>
            <person name="Coates J.D."/>
        </authorList>
    </citation>
    <scope>NUCLEOTIDE SEQUENCE [LARGE SCALE GENOMIC DNA]</scope>
    <source>
        <strain evidence="10">BM706</strain>
    </source>
</reference>
<feature type="binding site" evidence="7">
    <location>
        <position position="300"/>
    </location>
    <ligand>
        <name>[4Fe-4S] cluster</name>
        <dbReference type="ChEBI" id="CHEBI:49883"/>
    </ligand>
</feature>
<feature type="domain" description="IspG C-terminal" evidence="9">
    <location>
        <begin position="254"/>
        <end position="337"/>
    </location>
</feature>
<evidence type="ECO:0000259" key="9">
    <source>
        <dbReference type="Pfam" id="PF26540"/>
    </source>
</evidence>
<keyword evidence="3 7" id="KW-0560">Oxidoreductase</keyword>
<evidence type="ECO:0000256" key="5">
    <source>
        <dbReference type="ARBA" id="ARBA00023014"/>
    </source>
</evidence>
<keyword evidence="4 7" id="KW-0408">Iron</keyword>
<feature type="binding site" evidence="7">
    <location>
        <position position="293"/>
    </location>
    <ligand>
        <name>[4Fe-4S] cluster</name>
        <dbReference type="ChEBI" id="CHEBI:49883"/>
    </ligand>
</feature>
<comment type="similarity">
    <text evidence="7">Belongs to the IspG family.</text>
</comment>
<sequence>MVKRKEIEIGNVLIGGDNPVAIQSMLDFSTSDVERVLSTTKQLKEAGCDIIRLAVKNDDDLEALNFITKRAVMPVIADIHYNYKYAIGSLQNGADKIRINPGNIGARWKVLEIIKVLKDLNKPVRIGVNSGSLPSKYNHPSANVMVEAALELCEPFFENDFDNIVISLKSSDAPMTVNAYREFVKRSDLPLHVGITEAGLPKYGIIKSSIGIGSLLIDGLVDTMRVSLTADPLEEIIAAKNILKYSGHDIEMPELISCPTCGRCEIDLVSLAKSVDSIISKANKGIKVAVMGCIVNGPGEAKEADIGIAGGKDCAVIFLKGEIVEKVSSEKIVERFSFYFDSILNRN</sequence>
<protein>
    <recommendedName>
        <fullName evidence="7">4-hydroxy-3-methylbut-2-en-1-yl diphosphate synthase (flavodoxin)</fullName>
        <ecNumber evidence="7">1.17.7.3</ecNumber>
    </recommendedName>
    <alternativeName>
        <fullName evidence="7">1-hydroxy-2-methyl-2-(E)-butenyl 4-diphosphate synthase</fullName>
    </alternativeName>
</protein>
<keyword evidence="2 7" id="KW-0479">Metal-binding</keyword>
<dbReference type="InterPro" id="IPR045854">
    <property type="entry name" value="NO2/SO3_Rdtase_4Fe4S_sf"/>
</dbReference>
<dbReference type="EMBL" id="PKTG01000019">
    <property type="protein sequence ID" value="PLX19778.1"/>
    <property type="molecule type" value="Genomic_DNA"/>
</dbReference>
<comment type="cofactor">
    <cofactor evidence="7">
        <name>[4Fe-4S] cluster</name>
        <dbReference type="ChEBI" id="CHEBI:49883"/>
    </cofactor>
    <text evidence="7">Binds 1 [4Fe-4S] cluster.</text>
</comment>
<dbReference type="EC" id="1.17.7.3" evidence="7"/>
<comment type="caution">
    <text evidence="10">The sequence shown here is derived from an EMBL/GenBank/DDBJ whole genome shotgun (WGS) entry which is preliminary data.</text>
</comment>
<dbReference type="Pfam" id="PF26540">
    <property type="entry name" value="GcpE_C"/>
    <property type="match status" value="1"/>
</dbReference>
<evidence type="ECO:0000256" key="3">
    <source>
        <dbReference type="ARBA" id="ARBA00023002"/>
    </source>
</evidence>
<dbReference type="InterPro" id="IPR011005">
    <property type="entry name" value="Dihydropteroate_synth-like_sf"/>
</dbReference>
<dbReference type="GO" id="GO:0051539">
    <property type="term" value="F:4 iron, 4 sulfur cluster binding"/>
    <property type="evidence" value="ECO:0007669"/>
    <property type="project" value="UniProtKB-UniRule"/>
</dbReference>
<dbReference type="NCBIfam" id="NF001540">
    <property type="entry name" value="PRK00366.1"/>
    <property type="match status" value="1"/>
</dbReference>
<name>A0A2N5ZM70_MUIH1</name>
<dbReference type="Pfam" id="PF04551">
    <property type="entry name" value="GcpE"/>
    <property type="match status" value="1"/>
</dbReference>
<evidence type="ECO:0000313" key="10">
    <source>
        <dbReference type="EMBL" id="PLX19778.1"/>
    </source>
</evidence>
<evidence type="ECO:0000256" key="1">
    <source>
        <dbReference type="ARBA" id="ARBA00022485"/>
    </source>
</evidence>
<keyword evidence="5 7" id="KW-0411">Iron-sulfur</keyword>
<organism evidence="10 11">
    <name type="scientific">Muiribacterium halophilum</name>
    <dbReference type="NCBI Taxonomy" id="2053465"/>
    <lineage>
        <taxon>Bacteria</taxon>
        <taxon>Candidatus Muiribacteriota</taxon>
        <taxon>Candidatus Muiribacteriia</taxon>
        <taxon>Candidatus Muiribacteriales</taxon>
        <taxon>Candidatus Muiribacteriaceae</taxon>
        <taxon>Candidatus Muiribacterium</taxon>
    </lineage>
</organism>
<dbReference type="UniPathway" id="UPA00056">
    <property type="reaction ID" value="UER00096"/>
</dbReference>
<evidence type="ECO:0000256" key="7">
    <source>
        <dbReference type="HAMAP-Rule" id="MF_00159"/>
    </source>
</evidence>
<dbReference type="GO" id="GO:0019288">
    <property type="term" value="P:isopentenyl diphosphate biosynthetic process, methylerythritol 4-phosphate pathway"/>
    <property type="evidence" value="ECO:0007669"/>
    <property type="project" value="UniProtKB-UniRule"/>
</dbReference>
<dbReference type="GO" id="GO:0005506">
    <property type="term" value="F:iron ion binding"/>
    <property type="evidence" value="ECO:0007669"/>
    <property type="project" value="InterPro"/>
</dbReference>
<evidence type="ECO:0000313" key="11">
    <source>
        <dbReference type="Proteomes" id="UP000234857"/>
    </source>
</evidence>
<gene>
    <name evidence="7" type="primary">ispG</name>
    <name evidence="10" type="ORF">C0601_01035</name>
</gene>
<dbReference type="AlphaFoldDB" id="A0A2N5ZM70"/>
<dbReference type="GO" id="GO:0046429">
    <property type="term" value="F:4-hydroxy-3-methylbut-2-en-1-yl diphosphate synthase activity (ferredoxin)"/>
    <property type="evidence" value="ECO:0007669"/>
    <property type="project" value="UniProtKB-UniRule"/>
</dbReference>
<dbReference type="InterPro" id="IPR004588">
    <property type="entry name" value="IspG_bac-typ"/>
</dbReference>
<comment type="catalytic activity">
    <reaction evidence="7">
        <text>(2E)-4-hydroxy-3-methylbut-2-enyl diphosphate + oxidized [flavodoxin] + H2O + 2 H(+) = 2-C-methyl-D-erythritol 2,4-cyclic diphosphate + reduced [flavodoxin]</text>
        <dbReference type="Rhea" id="RHEA:43604"/>
        <dbReference type="Rhea" id="RHEA-COMP:10622"/>
        <dbReference type="Rhea" id="RHEA-COMP:10623"/>
        <dbReference type="ChEBI" id="CHEBI:15377"/>
        <dbReference type="ChEBI" id="CHEBI:15378"/>
        <dbReference type="ChEBI" id="CHEBI:57618"/>
        <dbReference type="ChEBI" id="CHEBI:58210"/>
        <dbReference type="ChEBI" id="CHEBI:58483"/>
        <dbReference type="ChEBI" id="CHEBI:128753"/>
        <dbReference type="EC" id="1.17.7.3"/>
    </reaction>
</comment>
<dbReference type="Gene3D" id="3.20.20.20">
    <property type="entry name" value="Dihydropteroate synthase-like"/>
    <property type="match status" value="1"/>
</dbReference>
<feature type="binding site" evidence="7">
    <location>
        <position position="258"/>
    </location>
    <ligand>
        <name>[4Fe-4S] cluster</name>
        <dbReference type="ChEBI" id="CHEBI:49883"/>
    </ligand>
</feature>
<feature type="binding site" evidence="7">
    <location>
        <position position="261"/>
    </location>
    <ligand>
        <name>[4Fe-4S] cluster</name>
        <dbReference type="ChEBI" id="CHEBI:49883"/>
    </ligand>
</feature>
<dbReference type="InterPro" id="IPR016425">
    <property type="entry name" value="IspG_bac"/>
</dbReference>
<evidence type="ECO:0000256" key="6">
    <source>
        <dbReference type="ARBA" id="ARBA00023229"/>
    </source>
</evidence>
<dbReference type="InterPro" id="IPR058578">
    <property type="entry name" value="IspG_TIM"/>
</dbReference>
<dbReference type="PANTHER" id="PTHR30454">
    <property type="entry name" value="4-HYDROXY-3-METHYLBUT-2-EN-1-YL DIPHOSPHATE SYNTHASE"/>
    <property type="match status" value="1"/>
</dbReference>
<dbReference type="GO" id="GO:0141197">
    <property type="term" value="F:4-hydroxy-3-methylbut-2-enyl-diphosphate synthase activity (flavodoxin)"/>
    <property type="evidence" value="ECO:0007669"/>
    <property type="project" value="UniProtKB-EC"/>
</dbReference>
<dbReference type="InterPro" id="IPR058579">
    <property type="entry name" value="IspG_C"/>
</dbReference>
<evidence type="ECO:0000256" key="4">
    <source>
        <dbReference type="ARBA" id="ARBA00023004"/>
    </source>
</evidence>
<comment type="pathway">
    <text evidence="7">Isoprenoid biosynthesis; isopentenyl diphosphate biosynthesis via DXP pathway; isopentenyl diphosphate from 1-deoxy-D-xylulose 5-phosphate: step 5/6.</text>
</comment>
<dbReference type="SUPFAM" id="SSF56014">
    <property type="entry name" value="Nitrite and sulphite reductase 4Fe-4S domain-like"/>
    <property type="match status" value="1"/>
</dbReference>
<keyword evidence="6 7" id="KW-0414">Isoprene biosynthesis</keyword>
<evidence type="ECO:0000259" key="8">
    <source>
        <dbReference type="Pfam" id="PF04551"/>
    </source>
</evidence>
<dbReference type="NCBIfam" id="TIGR00612">
    <property type="entry name" value="ispG_gcpE"/>
    <property type="match status" value="1"/>
</dbReference>
<accession>A0A2N5ZM70</accession>
<dbReference type="PIRSF" id="PIRSF004640">
    <property type="entry name" value="IspG"/>
    <property type="match status" value="1"/>
</dbReference>
<comment type="function">
    <text evidence="7">Converts 2C-methyl-D-erythritol 2,4-cyclodiphosphate (ME-2,4cPP) into 1-hydroxy-2-methyl-2-(E)-butenyl 4-diphosphate.</text>
</comment>
<feature type="domain" description="IspG TIM-barrel" evidence="8">
    <location>
        <begin position="5"/>
        <end position="239"/>
    </location>
</feature>
<dbReference type="Proteomes" id="UP000234857">
    <property type="component" value="Unassembled WGS sequence"/>
</dbReference>
<dbReference type="GO" id="GO:0016114">
    <property type="term" value="P:terpenoid biosynthetic process"/>
    <property type="evidence" value="ECO:0007669"/>
    <property type="project" value="InterPro"/>
</dbReference>